<proteinExistence type="predicted"/>
<evidence type="ECO:0000313" key="2">
    <source>
        <dbReference type="Proteomes" id="UP000016928"/>
    </source>
</evidence>
<evidence type="ECO:0000313" key="1">
    <source>
        <dbReference type="EMBL" id="ENH64795.1"/>
    </source>
</evidence>
<protein>
    <submittedName>
        <fullName evidence="1">Uncharacterized protein</fullName>
    </submittedName>
</protein>
<dbReference type="Proteomes" id="UP000016928">
    <property type="component" value="Unassembled WGS sequence"/>
</dbReference>
<name>N4U4B4_FUSC1</name>
<dbReference type="EMBL" id="KB730517">
    <property type="protein sequence ID" value="ENH64795.1"/>
    <property type="molecule type" value="Genomic_DNA"/>
</dbReference>
<dbReference type="STRING" id="1229664.N4U4B4"/>
<reference evidence="2" key="2">
    <citation type="journal article" date="2014" name="PLoS ONE">
        <title>Genome and Transcriptome Analysis of the Fungal Pathogen Fusarium oxysporum f. sp. cubense Causing Banana Vascular Wilt Disease.</title>
        <authorList>
            <person name="Guo L."/>
            <person name="Han L."/>
            <person name="Yang L."/>
            <person name="Zeng H."/>
            <person name="Fan D."/>
            <person name="Zhu Y."/>
            <person name="Feng Y."/>
            <person name="Wang G."/>
            <person name="Peng C."/>
            <person name="Jiang X."/>
            <person name="Zhou D."/>
            <person name="Ni P."/>
            <person name="Liang C."/>
            <person name="Liu L."/>
            <person name="Wang J."/>
            <person name="Mao C."/>
            <person name="Fang X."/>
            <person name="Peng M."/>
            <person name="Huang J."/>
        </authorList>
    </citation>
    <scope>NUCLEOTIDE SEQUENCE [LARGE SCALE GENOMIC DNA]</scope>
    <source>
        <strain evidence="2">race 1</strain>
    </source>
</reference>
<dbReference type="VEuPathDB" id="FungiDB:FOC1_g10000216"/>
<sequence>MSTDPLRLDDFIYRLIYEKGYKTWSSLLKKATKDPEIPSASLRVEHLFPQHPYFPIGLELDTTGLLTATSTWVPGTGSCDLPPFEQPFRILPRVATPTRLFTSTKLPLLPSVWFKQSDNHLTVLVLAWATTSVSRRHEFTLAFLTQGIARYRFPPIYPYPPLGSTAVEDLDLDVRLHIACQGGHGLELSNITWTCAGSKNEVQEAVALTTIICPSLKSSHPTAASLIDYRGLGPDKDISEQVTRNVFMWMREIDGFPINEREIHKHEWFNDGDSDGDDSNCAEGDCGSTMGCNLSVKVGGWISGVMTARCNSL</sequence>
<dbReference type="HOGENOM" id="CLU_888619_0_0_1"/>
<dbReference type="OrthoDB" id="3549294at2759"/>
<organism evidence="1 2">
    <name type="scientific">Fusarium oxysporum f. sp. cubense (strain race 1)</name>
    <name type="common">Panama disease fungus</name>
    <dbReference type="NCBI Taxonomy" id="1229664"/>
    <lineage>
        <taxon>Eukaryota</taxon>
        <taxon>Fungi</taxon>
        <taxon>Dikarya</taxon>
        <taxon>Ascomycota</taxon>
        <taxon>Pezizomycotina</taxon>
        <taxon>Sordariomycetes</taxon>
        <taxon>Hypocreomycetidae</taxon>
        <taxon>Hypocreales</taxon>
        <taxon>Nectriaceae</taxon>
        <taxon>Fusarium</taxon>
        <taxon>Fusarium oxysporum species complex</taxon>
    </lineage>
</organism>
<dbReference type="AlphaFoldDB" id="N4U4B4"/>
<gene>
    <name evidence="1" type="ORF">FOC1_g10000216</name>
</gene>
<reference evidence="2" key="1">
    <citation type="submission" date="2012-09" db="EMBL/GenBank/DDBJ databases">
        <title>Genome sequencing and comparative transcriptomics of race 1 and race 4 of banana pathogen: Fusarium oxysporum f. sp. cubense.</title>
        <authorList>
            <person name="Fang X."/>
            <person name="Huang J."/>
        </authorList>
    </citation>
    <scope>NUCLEOTIDE SEQUENCE [LARGE SCALE GENOMIC DNA]</scope>
    <source>
        <strain evidence="2">race 1</strain>
    </source>
</reference>
<accession>N4U4B4</accession>